<dbReference type="Ensembl" id="ENSEAST00005011603.1">
    <property type="protein sequence ID" value="ENSEASP00005010664.1"/>
    <property type="gene ID" value="ENSEASG00005007560.1"/>
</dbReference>
<organism evidence="1">
    <name type="scientific">Equus asinus asinus</name>
    <dbReference type="NCBI Taxonomy" id="83772"/>
    <lineage>
        <taxon>Eukaryota</taxon>
        <taxon>Metazoa</taxon>
        <taxon>Chordata</taxon>
        <taxon>Craniata</taxon>
        <taxon>Vertebrata</taxon>
        <taxon>Euteleostomi</taxon>
        <taxon>Mammalia</taxon>
        <taxon>Eutheria</taxon>
        <taxon>Laurasiatheria</taxon>
        <taxon>Perissodactyla</taxon>
        <taxon>Equidae</taxon>
        <taxon>Equus</taxon>
    </lineage>
</organism>
<accession>A0A8C4LE64</accession>
<dbReference type="AlphaFoldDB" id="A0A8C4LE64"/>
<proteinExistence type="predicted"/>
<sequence length="100" mass="11635">GNTRAGGLYSHPANGHGFDINKFQPQLLNKSSFLLHYFGECKSLKEKLMQCYLKYLACRLERYQKCILFLNLYTVLKKIFNTLIGKVTERKKENLNTNLT</sequence>
<reference evidence="1" key="1">
    <citation type="submission" date="2023-03" db="UniProtKB">
        <authorList>
            <consortium name="Ensembl"/>
        </authorList>
    </citation>
    <scope>IDENTIFICATION</scope>
</reference>
<evidence type="ECO:0000313" key="1">
    <source>
        <dbReference type="Ensembl" id="ENSEASP00005010664.1"/>
    </source>
</evidence>
<protein>
    <submittedName>
        <fullName evidence="1">Uncharacterized protein</fullName>
    </submittedName>
</protein>
<name>A0A8C4LE64_EQUAS</name>